<feature type="transmembrane region" description="Helical" evidence="2">
    <location>
        <begin position="331"/>
        <end position="352"/>
    </location>
</feature>
<dbReference type="GeneID" id="41839686"/>
<keyword evidence="2" id="KW-0472">Membrane</keyword>
<protein>
    <submittedName>
        <fullName evidence="4">Membrane protein</fullName>
    </submittedName>
</protein>
<dbReference type="eggNOG" id="COG0671">
    <property type="taxonomic scope" value="Bacteria"/>
</dbReference>
<sequence length="466" mass="50326">MKRDGRSSETRASTDPSRALAPVRESGAGGAAEPVVMMGGLGRHLGLAWLENVFFFAVMICSFVFAVLLLREATWSWSLLLLLVGFWAVMAYLALPRLHRVLTTIYVPDYFIGCSRTTDGRLGDPLNLAFIGDEQQIHETMTRAGWVKADPVTLGSSVRIVVSSLLRRSYAEAPVSPLVLFRRTQAFAYQQEVDGNPSQRHHVRFWPTPEGWLLPGGRRIEWLASGTFDSGVGLSFFTLQVTHRIARDIDTERDHVLRTVTDADAAVSVEMLHDFTTGYHSRNGGGDAVMTDGDLPVVDLTAVAVAPGATAYGVSEDGQVLGTVGRRPPSIVAACVLAVASALVSMAALVWGGDGVLGPNGRDVLGDVPAELPANVALWIGVLTYVPILWLAYRTFFGGVWARLIMIALVTLSQASQMWQYLQGTRPTFGALLSLSVDLLVVYALTSLSARDWVEQGLVEGEGAAA</sequence>
<dbReference type="HOGENOM" id="CLU_039044_0_0_11"/>
<organism evidence="4 5">
    <name type="scientific">Dermacoccus nishinomiyaensis</name>
    <dbReference type="NCBI Taxonomy" id="1274"/>
    <lineage>
        <taxon>Bacteria</taxon>
        <taxon>Bacillati</taxon>
        <taxon>Actinomycetota</taxon>
        <taxon>Actinomycetes</taxon>
        <taxon>Micrococcales</taxon>
        <taxon>Dermacoccaceae</taxon>
        <taxon>Dermacoccus</taxon>
    </lineage>
</organism>
<evidence type="ECO:0000256" key="1">
    <source>
        <dbReference type="SAM" id="MobiDB-lite"/>
    </source>
</evidence>
<feature type="transmembrane region" description="Helical" evidence="2">
    <location>
        <begin position="372"/>
        <end position="393"/>
    </location>
</feature>
<feature type="transmembrane region" description="Helical" evidence="2">
    <location>
        <begin position="47"/>
        <end position="69"/>
    </location>
</feature>
<feature type="domain" description="LssY-like C-terminal" evidence="3">
    <location>
        <begin position="105"/>
        <end position="295"/>
    </location>
</feature>
<evidence type="ECO:0000256" key="2">
    <source>
        <dbReference type="SAM" id="Phobius"/>
    </source>
</evidence>
<evidence type="ECO:0000313" key="5">
    <source>
        <dbReference type="Proteomes" id="UP000027986"/>
    </source>
</evidence>
<dbReference type="EMBL" id="CP008889">
    <property type="protein sequence ID" value="AIF39668.1"/>
    <property type="molecule type" value="Genomic_DNA"/>
</dbReference>
<dbReference type="AlphaFoldDB" id="A0A075JID6"/>
<feature type="region of interest" description="Disordered" evidence="1">
    <location>
        <begin position="1"/>
        <end position="26"/>
    </location>
</feature>
<dbReference type="KEGG" id="dni:HX89_00115"/>
<feature type="transmembrane region" description="Helical" evidence="2">
    <location>
        <begin position="428"/>
        <end position="446"/>
    </location>
</feature>
<dbReference type="RefSeq" id="WP_038566076.1">
    <property type="nucleotide sequence ID" value="NZ_CP008889.1"/>
</dbReference>
<evidence type="ECO:0000259" key="3">
    <source>
        <dbReference type="Pfam" id="PF14067"/>
    </source>
</evidence>
<feature type="transmembrane region" description="Helical" evidence="2">
    <location>
        <begin position="75"/>
        <end position="95"/>
    </location>
</feature>
<dbReference type="OrthoDB" id="3725455at2"/>
<feature type="transmembrane region" description="Helical" evidence="2">
    <location>
        <begin position="400"/>
        <end position="422"/>
    </location>
</feature>
<evidence type="ECO:0000313" key="4">
    <source>
        <dbReference type="EMBL" id="AIF39668.1"/>
    </source>
</evidence>
<dbReference type="Pfam" id="PF14067">
    <property type="entry name" value="LssY_C"/>
    <property type="match status" value="1"/>
</dbReference>
<keyword evidence="2" id="KW-1133">Transmembrane helix</keyword>
<dbReference type="Proteomes" id="UP000027986">
    <property type="component" value="Chromosome"/>
</dbReference>
<dbReference type="InterPro" id="IPR025902">
    <property type="entry name" value="LssY-like-C_dom"/>
</dbReference>
<keyword evidence="2" id="KW-0812">Transmembrane</keyword>
<reference evidence="4 5" key="1">
    <citation type="submission" date="2014-07" db="EMBL/GenBank/DDBJ databases">
        <title>Genome Sequencing of Dermacoccus nishinomiyaensis.</title>
        <authorList>
            <person name="Hong K.W."/>
            <person name="Chan K.G."/>
        </authorList>
    </citation>
    <scope>NUCLEOTIDE SEQUENCE [LARGE SCALE GENOMIC DNA]</scope>
    <source>
        <strain evidence="4 5">M25</strain>
    </source>
</reference>
<proteinExistence type="predicted"/>
<accession>A0A075JID6</accession>
<gene>
    <name evidence="4" type="ORF">HX89_00115</name>
</gene>
<keyword evidence="5" id="KW-1185">Reference proteome</keyword>
<name>A0A075JID6_9MICO</name>